<dbReference type="EMBL" id="DRBS01000320">
    <property type="protein sequence ID" value="HDD44913.1"/>
    <property type="molecule type" value="Genomic_DNA"/>
</dbReference>
<evidence type="ECO:0000256" key="1">
    <source>
        <dbReference type="ARBA" id="ARBA00023002"/>
    </source>
</evidence>
<dbReference type="InterPro" id="IPR036291">
    <property type="entry name" value="NAD(P)-bd_dom_sf"/>
</dbReference>
<dbReference type="PANTHER" id="PTHR21363:SF0">
    <property type="entry name" value="PREPHENATE DEHYDROGENASE [NADP(+)]"/>
    <property type="match status" value="1"/>
</dbReference>
<dbReference type="SUPFAM" id="SSF51735">
    <property type="entry name" value="NAD(P)-binding Rossmann-fold domains"/>
    <property type="match status" value="1"/>
</dbReference>
<dbReference type="GO" id="GO:0006571">
    <property type="term" value="P:tyrosine biosynthetic process"/>
    <property type="evidence" value="ECO:0007669"/>
    <property type="project" value="InterPro"/>
</dbReference>
<dbReference type="InterPro" id="IPR046825">
    <property type="entry name" value="PDH_C"/>
</dbReference>
<organism evidence="3">
    <name type="scientific">Desulfofervidus auxilii</name>
    <dbReference type="NCBI Taxonomy" id="1621989"/>
    <lineage>
        <taxon>Bacteria</taxon>
        <taxon>Pseudomonadati</taxon>
        <taxon>Thermodesulfobacteriota</taxon>
        <taxon>Candidatus Desulfofervidia</taxon>
        <taxon>Candidatus Desulfofervidales</taxon>
        <taxon>Candidatus Desulfofervidaceae</taxon>
        <taxon>Candidatus Desulfofervidus</taxon>
    </lineage>
</organism>
<reference evidence="3" key="1">
    <citation type="journal article" date="2020" name="mSystems">
        <title>Genome- and Community-Level Interaction Insights into Carbon Utilization and Element Cycling Functions of Hydrothermarchaeota in Hydrothermal Sediment.</title>
        <authorList>
            <person name="Zhou Z."/>
            <person name="Liu Y."/>
            <person name="Xu W."/>
            <person name="Pan J."/>
            <person name="Luo Z.H."/>
            <person name="Li M."/>
        </authorList>
    </citation>
    <scope>NUCLEOTIDE SEQUENCE [LARGE SCALE GENOMIC DNA]</scope>
    <source>
        <strain evidence="3">HyVt-233</strain>
    </source>
</reference>
<protein>
    <submittedName>
        <fullName evidence="3">Prephenate dehydrogenase/arogenate dehydrogenase family protein</fullName>
    </submittedName>
</protein>
<dbReference type="PROSITE" id="PS51176">
    <property type="entry name" value="PDH_ADH"/>
    <property type="match status" value="1"/>
</dbReference>
<dbReference type="AlphaFoldDB" id="A0A7C0U3X1"/>
<dbReference type="GO" id="GO:0008977">
    <property type="term" value="F:prephenate dehydrogenase (NAD+) activity"/>
    <property type="evidence" value="ECO:0007669"/>
    <property type="project" value="InterPro"/>
</dbReference>
<dbReference type="SUPFAM" id="SSF48179">
    <property type="entry name" value="6-phosphogluconate dehydrogenase C-terminal domain-like"/>
    <property type="match status" value="1"/>
</dbReference>
<gene>
    <name evidence="3" type="ORF">ENG63_08660</name>
</gene>
<name>A0A7C0U3X1_DESA2</name>
<accession>A0A7C0U3X1</accession>
<dbReference type="GO" id="GO:0070403">
    <property type="term" value="F:NAD+ binding"/>
    <property type="evidence" value="ECO:0007669"/>
    <property type="project" value="InterPro"/>
</dbReference>
<evidence type="ECO:0000259" key="2">
    <source>
        <dbReference type="PROSITE" id="PS51176"/>
    </source>
</evidence>
<dbReference type="InterPro" id="IPR046826">
    <property type="entry name" value="PDH_N"/>
</dbReference>
<dbReference type="Gene3D" id="3.40.50.720">
    <property type="entry name" value="NAD(P)-binding Rossmann-like Domain"/>
    <property type="match status" value="1"/>
</dbReference>
<sequence>MKTPKTIGIIGGTGRMGQWFKDFFEKKGYEVLSASRKTTLSPQTLAEKCDVVIISVPIDVTVETIKKIGPFVRKDALLMDLTSLKKAPVEAMLKYSKAEVIGTHPLFGPGVESLNEQVIVICPARGKNWLPWVKEIFSEAKLEITTPEEHDAIMAVVQALPHFLLLAMGLTLAELPFANKAINHYATPTFQTIWERIKNLAKQNPKIYASIQFENPFYQKEVFPLLCQSIHVLKNIIENQDKKNFVEIFEKIFQLTKKLND</sequence>
<keyword evidence="1" id="KW-0560">Oxidoreductase</keyword>
<evidence type="ECO:0000313" key="3">
    <source>
        <dbReference type="EMBL" id="HDD44913.1"/>
    </source>
</evidence>
<dbReference type="InterPro" id="IPR003099">
    <property type="entry name" value="Prephen_DH"/>
</dbReference>
<dbReference type="InterPro" id="IPR050812">
    <property type="entry name" value="Preph/Arog_dehydrog"/>
</dbReference>
<dbReference type="GO" id="GO:0004665">
    <property type="term" value="F:prephenate dehydrogenase (NADP+) activity"/>
    <property type="evidence" value="ECO:0007669"/>
    <property type="project" value="InterPro"/>
</dbReference>
<dbReference type="Proteomes" id="UP000886289">
    <property type="component" value="Unassembled WGS sequence"/>
</dbReference>
<dbReference type="Pfam" id="PF02153">
    <property type="entry name" value="PDH_N"/>
    <property type="match status" value="1"/>
</dbReference>
<dbReference type="PANTHER" id="PTHR21363">
    <property type="entry name" value="PREPHENATE DEHYDROGENASE"/>
    <property type="match status" value="1"/>
</dbReference>
<dbReference type="InterPro" id="IPR008927">
    <property type="entry name" value="6-PGluconate_DH-like_C_sf"/>
</dbReference>
<feature type="domain" description="Prephenate/arogenate dehydrogenase" evidence="2">
    <location>
        <begin position="5"/>
        <end position="261"/>
    </location>
</feature>
<dbReference type="Pfam" id="PF20463">
    <property type="entry name" value="PDH_C"/>
    <property type="match status" value="1"/>
</dbReference>
<proteinExistence type="predicted"/>
<dbReference type="Gene3D" id="1.10.3660.10">
    <property type="entry name" value="6-phosphogluconate dehydrogenase C-terminal like domain"/>
    <property type="match status" value="1"/>
</dbReference>
<comment type="caution">
    <text evidence="3">The sequence shown here is derived from an EMBL/GenBank/DDBJ whole genome shotgun (WGS) entry which is preliminary data.</text>
</comment>